<dbReference type="PANTHER" id="PTHR43081">
    <property type="entry name" value="ADENYLATE CYCLASE, TERMINAL-DIFFERENTIATION SPECIFIC-RELATED"/>
    <property type="match status" value="1"/>
</dbReference>
<proteinExistence type="predicted"/>
<dbReference type="EMBL" id="BBNQ01000035">
    <property type="protein sequence ID" value="GAL65110.1"/>
    <property type="molecule type" value="Genomic_DNA"/>
</dbReference>
<dbReference type="Pfam" id="PF00211">
    <property type="entry name" value="Guanylate_cyc"/>
    <property type="match status" value="1"/>
</dbReference>
<dbReference type="GO" id="GO:0009190">
    <property type="term" value="P:cyclic nucleotide biosynthetic process"/>
    <property type="evidence" value="ECO:0007669"/>
    <property type="project" value="InterPro"/>
</dbReference>
<protein>
    <submittedName>
        <fullName evidence="2">Adenylate cyclase</fullName>
        <ecNumber evidence="2">4.6.1.1</ecNumber>
    </submittedName>
</protein>
<name>A0A090VK37_9FLAO</name>
<comment type="caution">
    <text evidence="2">The sequence shown here is derived from an EMBL/GenBank/DDBJ whole genome shotgun (WGS) entry which is preliminary data.</text>
</comment>
<evidence type="ECO:0000313" key="2">
    <source>
        <dbReference type="EMBL" id="GAL65110.1"/>
    </source>
</evidence>
<dbReference type="PROSITE" id="PS50125">
    <property type="entry name" value="GUANYLATE_CYCLASE_2"/>
    <property type="match status" value="1"/>
</dbReference>
<gene>
    <name evidence="2" type="ORF">JCM19300_4528</name>
</gene>
<accession>A0A090VK37</accession>
<dbReference type="InterPro" id="IPR001054">
    <property type="entry name" value="A/G_cyclase"/>
</dbReference>
<dbReference type="SMART" id="SM00044">
    <property type="entry name" value="CYCc"/>
    <property type="match status" value="1"/>
</dbReference>
<dbReference type="OrthoDB" id="9806704at2"/>
<organism evidence="2 3">
    <name type="scientific">Algibacter lectus</name>
    <dbReference type="NCBI Taxonomy" id="221126"/>
    <lineage>
        <taxon>Bacteria</taxon>
        <taxon>Pseudomonadati</taxon>
        <taxon>Bacteroidota</taxon>
        <taxon>Flavobacteriia</taxon>
        <taxon>Flavobacteriales</taxon>
        <taxon>Flavobacteriaceae</taxon>
        <taxon>Algibacter</taxon>
    </lineage>
</organism>
<dbReference type="InterPro" id="IPR050697">
    <property type="entry name" value="Adenylyl/Guanylyl_Cyclase_3/4"/>
</dbReference>
<reference evidence="2 3" key="1">
    <citation type="journal article" date="2014" name="Genome Announc.">
        <title>Draft Genome Sequences of Marine Flavobacterium Algibacter lectus Strains SS8 and NR4.</title>
        <authorList>
            <person name="Takatani N."/>
            <person name="Nakanishi M."/>
            <person name="Meirelles P."/>
            <person name="Mino S."/>
            <person name="Suda W."/>
            <person name="Oshima K."/>
            <person name="Hattori M."/>
            <person name="Ohkuma M."/>
            <person name="Hosokawa M."/>
            <person name="Miyashita K."/>
            <person name="Thompson F.L."/>
            <person name="Niwa A."/>
            <person name="Sawabe T."/>
            <person name="Sawabe T."/>
        </authorList>
    </citation>
    <scope>NUCLEOTIDE SEQUENCE [LARGE SCALE GENOMIC DNA]</scope>
    <source>
        <strain evidence="2 3">JCM 19300</strain>
    </source>
</reference>
<dbReference type="PANTHER" id="PTHR43081:SF1">
    <property type="entry name" value="ADENYLATE CYCLASE, TERMINAL-DIFFERENTIATION SPECIFIC"/>
    <property type="match status" value="1"/>
</dbReference>
<dbReference type="Proteomes" id="UP000029644">
    <property type="component" value="Unassembled WGS sequence"/>
</dbReference>
<dbReference type="InterPro" id="IPR029787">
    <property type="entry name" value="Nucleotide_cyclase"/>
</dbReference>
<dbReference type="GO" id="GO:0035556">
    <property type="term" value="P:intracellular signal transduction"/>
    <property type="evidence" value="ECO:0007669"/>
    <property type="project" value="InterPro"/>
</dbReference>
<dbReference type="SUPFAM" id="SSF55073">
    <property type="entry name" value="Nucleotide cyclase"/>
    <property type="match status" value="1"/>
</dbReference>
<dbReference type="Gene3D" id="3.30.70.1230">
    <property type="entry name" value="Nucleotide cyclase"/>
    <property type="match status" value="1"/>
</dbReference>
<dbReference type="CDD" id="cd07302">
    <property type="entry name" value="CHD"/>
    <property type="match status" value="1"/>
</dbReference>
<evidence type="ECO:0000259" key="1">
    <source>
        <dbReference type="PROSITE" id="PS50125"/>
    </source>
</evidence>
<dbReference type="GO" id="GO:0004016">
    <property type="term" value="F:adenylate cyclase activity"/>
    <property type="evidence" value="ECO:0007669"/>
    <property type="project" value="UniProtKB-EC"/>
</dbReference>
<evidence type="ECO:0000313" key="3">
    <source>
        <dbReference type="Proteomes" id="UP000029644"/>
    </source>
</evidence>
<dbReference type="RefSeq" id="WP_042507019.1">
    <property type="nucleotide sequence ID" value="NZ_BBNQ01000035.1"/>
</dbReference>
<sequence length="410" mass="46712">MIESYLIEGVLSSLFDLLKKKVVTTPSDRAKFDFLIKGEDDKKIAIEVKGQNITLKTIHNIENVISNYKDISEFYLITPEKPESKQLKAFENVFKDSKTKVHWLGINQYLLNQNLDLELTDDIRNSLLNLQVAALTSKYDLYSKSHIGSDLGYDKLAENLKQNIKNVNQGKIDKSDVRFGLRRQFSDKTISQLENDSKKISEFLNFGDKYNDAIIILTDIKNFSTLVSASDPEELNELMSKYYTNARELVFKYGGVLDKFIGDAVLAIFNYPEKDKVNYKKATQFCAELILMGENLLGDFQKKLDQEIETGTRVGIASGPIYALNIGKEDFEVTFIGDKINFAARLEKNCVVNGILMSNRFYHKLDDSDSEFIQSFKLSEIKIDPKDAKGQTGVTTAWQVEKDQMEIIIE</sequence>
<keyword evidence="2" id="KW-0456">Lyase</keyword>
<feature type="domain" description="Guanylate cyclase" evidence="1">
    <location>
        <begin position="214"/>
        <end position="347"/>
    </location>
</feature>
<dbReference type="AlphaFoldDB" id="A0A090VK37"/>
<dbReference type="EC" id="4.6.1.1" evidence="2"/>